<evidence type="ECO:0000313" key="10">
    <source>
        <dbReference type="EMBL" id="LAB68198.1"/>
    </source>
</evidence>
<feature type="compositionally biased region" description="Polar residues" evidence="8">
    <location>
        <begin position="12"/>
        <end position="36"/>
    </location>
</feature>
<dbReference type="PROSITE" id="PS00108">
    <property type="entry name" value="PROTEIN_KINASE_ST"/>
    <property type="match status" value="1"/>
</dbReference>
<evidence type="ECO:0000256" key="8">
    <source>
        <dbReference type="SAM" id="MobiDB-lite"/>
    </source>
</evidence>
<feature type="binding site" evidence="7">
    <location>
        <position position="301"/>
    </location>
    <ligand>
        <name>ATP</name>
        <dbReference type="ChEBI" id="CHEBI:30616"/>
    </ligand>
</feature>
<dbReference type="EMBL" id="IACT01002797">
    <property type="protein sequence ID" value="LAC22056.1"/>
    <property type="molecule type" value="mRNA"/>
</dbReference>
<evidence type="ECO:0000256" key="3">
    <source>
        <dbReference type="ARBA" id="ARBA00022679"/>
    </source>
</evidence>
<keyword evidence="4 7" id="KW-0547">Nucleotide-binding</keyword>
<evidence type="ECO:0000256" key="1">
    <source>
        <dbReference type="ARBA" id="ARBA00022527"/>
    </source>
</evidence>
<evidence type="ECO:0000256" key="6">
    <source>
        <dbReference type="ARBA" id="ARBA00022840"/>
    </source>
</evidence>
<reference evidence="10" key="2">
    <citation type="journal article" date="2018" name="Biosci. Biotechnol. Biochem.">
        <title>Polysaccharide hydrolase of the hadal zone amphipods Hirondellea gigas.</title>
        <authorList>
            <person name="Kobayashi H."/>
            <person name="Nagahama T."/>
            <person name="Arai W."/>
            <person name="Sasagawa Y."/>
            <person name="Umeda M."/>
            <person name="Hayashi T."/>
            <person name="Nikaido I."/>
            <person name="Watanabe H."/>
            <person name="Oguri K."/>
            <person name="Kitazato H."/>
            <person name="Fujioka K."/>
            <person name="Kido Y."/>
            <person name="Takami H."/>
        </authorList>
    </citation>
    <scope>NUCLEOTIDE SEQUENCE</scope>
    <source>
        <tissue evidence="10">Whole body</tissue>
    </source>
</reference>
<dbReference type="PROSITE" id="PS50011">
    <property type="entry name" value="PROTEIN_KINASE_DOM"/>
    <property type="match status" value="1"/>
</dbReference>
<keyword evidence="6 7" id="KW-0067">ATP-binding</keyword>
<dbReference type="EMBL" id="IACF01002549">
    <property type="protein sequence ID" value="LAB68198.1"/>
    <property type="molecule type" value="mRNA"/>
</dbReference>
<keyword evidence="5 10" id="KW-0418">Kinase</keyword>
<evidence type="ECO:0000256" key="4">
    <source>
        <dbReference type="ARBA" id="ARBA00022741"/>
    </source>
</evidence>
<feature type="domain" description="Protein kinase" evidence="9">
    <location>
        <begin position="269"/>
        <end position="534"/>
    </location>
</feature>
<dbReference type="Gene3D" id="3.30.200.20">
    <property type="entry name" value="Phosphorylase Kinase, domain 1"/>
    <property type="match status" value="1"/>
</dbReference>
<dbReference type="Gene3D" id="1.10.510.10">
    <property type="entry name" value="Transferase(Phosphotransferase) domain 1"/>
    <property type="match status" value="1"/>
</dbReference>
<dbReference type="GO" id="GO:0005524">
    <property type="term" value="F:ATP binding"/>
    <property type="evidence" value="ECO:0007669"/>
    <property type="project" value="UniProtKB-UniRule"/>
</dbReference>
<evidence type="ECO:0000256" key="5">
    <source>
        <dbReference type="ARBA" id="ARBA00022777"/>
    </source>
</evidence>
<dbReference type="InterPro" id="IPR008271">
    <property type="entry name" value="Ser/Thr_kinase_AS"/>
</dbReference>
<dbReference type="SUPFAM" id="SSF56112">
    <property type="entry name" value="Protein kinase-like (PK-like)"/>
    <property type="match status" value="1"/>
</dbReference>
<sequence length="594" mass="66698">MGFCQQEEKQSNDQCTQLQITNSDMNNKQQRTTQAPQPGHDASQGYPQQATKLAPTNTNKINAEKTVKLIEINEGNCTDNAKYKQADNGNLIEKPSKFAQTSNKENLINKISENSVPSKAFDNKILKYTDNIILNNISNQNNVADGDTVSHLTDCINLNATNSFLSKFDNCTASHLDKFNNIAKSVLSIPEYNEDGNLDIISEPTEYYTQIDSEDTGGGTVVNGSRASRSDPVWTEVNEVSGELDCLGVDDEARDAAEDEPDTVSVNDFVVLKLLGKGAFGDVHLARKKTGIDAGQLFALKMIYKAKIEENETYEENYRCEREALEKVRDCVFLSTMYYAFQMPSTLFLVLDYNSGGQLLEQFLGKNILFEGQMRIYLAELLIAVDFLHTRHIIHRDIKPENVMLDRDGHVVLIDYGLCRVDGGLCTTYAGTEPYIAPEILLDKPYDRMVDFWSLGVLGYEMVTGQAPFDTSLDDDQLKKEVLGKEPYFNSKQFHQPCKALLSGLMRKKPTQRFGSYTKSGKGGMSSVMDHKFFKFINWDMAAQRKLKPPSVPKLENLSRLTEKSLKIPALSTYRHHFKGYGFSYLLDCAGEKS</sequence>
<dbReference type="PANTHER" id="PTHR24351">
    <property type="entry name" value="RIBOSOMAL PROTEIN S6 KINASE"/>
    <property type="match status" value="1"/>
</dbReference>
<dbReference type="AlphaFoldDB" id="A0A2P2I2E2"/>
<protein>
    <submittedName>
        <fullName evidence="10">Serine/threonine-protein kinase DDB_G0277449</fullName>
    </submittedName>
</protein>
<evidence type="ECO:0000259" key="9">
    <source>
        <dbReference type="PROSITE" id="PS50011"/>
    </source>
</evidence>
<reference evidence="11" key="1">
    <citation type="submission" date="2017-11" db="EMBL/GenBank/DDBJ databases">
        <title>The sensing device of the deep-sea amphipod.</title>
        <authorList>
            <person name="Kobayashi H."/>
            <person name="Nagahama T."/>
            <person name="Arai W."/>
            <person name="Sasagawa Y."/>
            <person name="Umeda M."/>
            <person name="Hayashi T."/>
            <person name="Nikaido I."/>
            <person name="Watanabe H."/>
            <person name="Oguri K."/>
            <person name="Kitazato H."/>
            <person name="Fujioka K."/>
            <person name="Kido Y."/>
            <person name="Takami H."/>
        </authorList>
    </citation>
    <scope>NUCLEOTIDE SEQUENCE</scope>
    <source>
        <tissue evidence="11">Whole body</tissue>
    </source>
</reference>
<evidence type="ECO:0000256" key="2">
    <source>
        <dbReference type="ARBA" id="ARBA00022553"/>
    </source>
</evidence>
<dbReference type="InterPro" id="IPR000719">
    <property type="entry name" value="Prot_kinase_dom"/>
</dbReference>
<dbReference type="PROSITE" id="PS00107">
    <property type="entry name" value="PROTEIN_KINASE_ATP"/>
    <property type="match status" value="1"/>
</dbReference>
<evidence type="ECO:0000313" key="11">
    <source>
        <dbReference type="EMBL" id="LAC22056.1"/>
    </source>
</evidence>
<dbReference type="GO" id="GO:0004674">
    <property type="term" value="F:protein serine/threonine kinase activity"/>
    <property type="evidence" value="ECO:0007669"/>
    <property type="project" value="UniProtKB-KW"/>
</dbReference>
<keyword evidence="1" id="KW-0723">Serine/threonine-protein kinase</keyword>
<dbReference type="SMART" id="SM00220">
    <property type="entry name" value="S_TKc"/>
    <property type="match status" value="1"/>
</dbReference>
<dbReference type="InterPro" id="IPR011009">
    <property type="entry name" value="Kinase-like_dom_sf"/>
</dbReference>
<name>A0A2P2I2E2_9CRUS</name>
<feature type="compositionally biased region" description="Basic and acidic residues" evidence="8">
    <location>
        <begin position="1"/>
        <end position="11"/>
    </location>
</feature>
<proteinExistence type="evidence at transcript level"/>
<feature type="region of interest" description="Disordered" evidence="8">
    <location>
        <begin position="1"/>
        <end position="47"/>
    </location>
</feature>
<keyword evidence="2" id="KW-0597">Phosphoprotein</keyword>
<dbReference type="InterPro" id="IPR017441">
    <property type="entry name" value="Protein_kinase_ATP_BS"/>
</dbReference>
<evidence type="ECO:0000256" key="7">
    <source>
        <dbReference type="PROSITE-ProRule" id="PRU10141"/>
    </source>
</evidence>
<organism evidence="10">
    <name type="scientific">Hirondellea gigas</name>
    <dbReference type="NCBI Taxonomy" id="1518452"/>
    <lineage>
        <taxon>Eukaryota</taxon>
        <taxon>Metazoa</taxon>
        <taxon>Ecdysozoa</taxon>
        <taxon>Arthropoda</taxon>
        <taxon>Crustacea</taxon>
        <taxon>Multicrustacea</taxon>
        <taxon>Malacostraca</taxon>
        <taxon>Eumalacostraca</taxon>
        <taxon>Peracarida</taxon>
        <taxon>Amphipoda</taxon>
        <taxon>Amphilochidea</taxon>
        <taxon>Lysianassida</taxon>
        <taxon>Lysianassidira</taxon>
        <taxon>Lysianassoidea</taxon>
        <taxon>Lysianassidae</taxon>
        <taxon>Hirondellea</taxon>
    </lineage>
</organism>
<dbReference type="Pfam" id="PF00069">
    <property type="entry name" value="Pkinase"/>
    <property type="match status" value="1"/>
</dbReference>
<accession>A0A2P2I2E2</accession>
<keyword evidence="3" id="KW-0808">Transferase</keyword>